<evidence type="ECO:0000256" key="26">
    <source>
        <dbReference type="SAM" id="Phobius"/>
    </source>
</evidence>
<evidence type="ECO:0000256" key="25">
    <source>
        <dbReference type="SAM" id="MobiDB-lite"/>
    </source>
</evidence>
<dbReference type="SMART" id="SM00130">
    <property type="entry name" value="KR"/>
    <property type="match status" value="1"/>
</dbReference>
<dbReference type="OrthoDB" id="2431000at2759"/>
<dbReference type="STRING" id="6573.A0A210PMG4"/>
<evidence type="ECO:0000259" key="28">
    <source>
        <dbReference type="PROSITE" id="PS50011"/>
    </source>
</evidence>
<dbReference type="InterPro" id="IPR020635">
    <property type="entry name" value="Tyr_kinase_cat_dom"/>
</dbReference>
<keyword evidence="9 32" id="KW-0418">Kinase</keyword>
<feature type="compositionally biased region" description="Polar residues" evidence="25">
    <location>
        <begin position="948"/>
        <end position="958"/>
    </location>
</feature>
<keyword evidence="15" id="KW-0829">Tyrosine-protein kinase</keyword>
<evidence type="ECO:0000256" key="9">
    <source>
        <dbReference type="ARBA" id="ARBA00022777"/>
    </source>
</evidence>
<dbReference type="PRINTS" id="PR00018">
    <property type="entry name" value="KRINGLE"/>
</dbReference>
<evidence type="ECO:0000256" key="14">
    <source>
        <dbReference type="ARBA" id="ARBA00023136"/>
    </source>
</evidence>
<feature type="domain" description="Ig-like" evidence="31">
    <location>
        <begin position="64"/>
        <end position="156"/>
    </location>
</feature>
<feature type="compositionally biased region" description="Polar residues" evidence="25">
    <location>
        <begin position="482"/>
        <end position="491"/>
    </location>
</feature>
<dbReference type="InterPro" id="IPR017441">
    <property type="entry name" value="Protein_kinase_ATP_BS"/>
</dbReference>
<dbReference type="InterPro" id="IPR001245">
    <property type="entry name" value="Ser-Thr/Tyr_kinase_cat_dom"/>
</dbReference>
<dbReference type="SUPFAM" id="SSF56112">
    <property type="entry name" value="Protein kinase-like (PK-like)"/>
    <property type="match status" value="1"/>
</dbReference>
<feature type="transmembrane region" description="Helical" evidence="26">
    <location>
        <begin position="442"/>
        <end position="466"/>
    </location>
</feature>
<dbReference type="GO" id="GO:0004714">
    <property type="term" value="F:transmembrane receptor protein tyrosine kinase activity"/>
    <property type="evidence" value="ECO:0007669"/>
    <property type="project" value="UniProtKB-EC"/>
</dbReference>
<dbReference type="InterPro" id="IPR003599">
    <property type="entry name" value="Ig_sub"/>
</dbReference>
<feature type="binding site" evidence="23">
    <location>
        <position position="543"/>
    </location>
    <ligand>
        <name>ATP</name>
        <dbReference type="ChEBI" id="CHEBI:30616"/>
    </ligand>
</feature>
<dbReference type="GO" id="GO:0007169">
    <property type="term" value="P:cell surface receptor protein tyrosine kinase signaling pathway"/>
    <property type="evidence" value="ECO:0007669"/>
    <property type="project" value="InterPro"/>
</dbReference>
<evidence type="ECO:0000256" key="16">
    <source>
        <dbReference type="ARBA" id="ARBA00023157"/>
    </source>
</evidence>
<dbReference type="Gene3D" id="1.10.510.10">
    <property type="entry name" value="Transferase(Phosphotransferase) domain 1"/>
    <property type="match status" value="1"/>
</dbReference>
<dbReference type="FunFam" id="2.60.40.10:FF:000017">
    <property type="entry name" value="Down syndrome cell adhesion molecule b"/>
    <property type="match status" value="1"/>
</dbReference>
<dbReference type="FunFam" id="3.30.200.20:FF:000139">
    <property type="entry name" value="inactive tyrosine-protein kinase transmembrane receptor ROR1"/>
    <property type="match status" value="1"/>
</dbReference>
<evidence type="ECO:0000256" key="4">
    <source>
        <dbReference type="ARBA" id="ARBA00022679"/>
    </source>
</evidence>
<feature type="region of interest" description="Disordered" evidence="25">
    <location>
        <begin position="796"/>
        <end position="854"/>
    </location>
</feature>
<keyword evidence="6 27" id="KW-0732">Signal</keyword>
<dbReference type="Gene3D" id="3.30.200.20">
    <property type="entry name" value="Phosphorylase Kinase, domain 1"/>
    <property type="match status" value="1"/>
</dbReference>
<evidence type="ECO:0000256" key="6">
    <source>
        <dbReference type="ARBA" id="ARBA00022729"/>
    </source>
</evidence>
<evidence type="ECO:0000256" key="20">
    <source>
        <dbReference type="ARBA" id="ARBA00034103"/>
    </source>
</evidence>
<dbReference type="InterPro" id="IPR038178">
    <property type="entry name" value="Kringle_sf"/>
</dbReference>
<dbReference type="SUPFAM" id="SSF48726">
    <property type="entry name" value="Immunoglobulin"/>
    <property type="match status" value="1"/>
</dbReference>
<dbReference type="InterPro" id="IPR013783">
    <property type="entry name" value="Ig-like_fold"/>
</dbReference>
<evidence type="ECO:0000256" key="3">
    <source>
        <dbReference type="ARBA" id="ARBA00022572"/>
    </source>
</evidence>
<dbReference type="InterPro" id="IPR000719">
    <property type="entry name" value="Prot_kinase_dom"/>
</dbReference>
<dbReference type="Pfam" id="PF01392">
    <property type="entry name" value="Fz"/>
    <property type="match status" value="1"/>
</dbReference>
<keyword evidence="5 24" id="KW-0812">Transmembrane</keyword>
<feature type="compositionally biased region" description="Low complexity" evidence="25">
    <location>
        <begin position="797"/>
        <end position="825"/>
    </location>
</feature>
<keyword evidence="12 26" id="KW-1133">Transmembrane helix</keyword>
<evidence type="ECO:0000256" key="27">
    <source>
        <dbReference type="SAM" id="SignalP"/>
    </source>
</evidence>
<dbReference type="InterPro" id="IPR008266">
    <property type="entry name" value="Tyr_kinase_AS"/>
</dbReference>
<dbReference type="PROSITE" id="PS00109">
    <property type="entry name" value="PROTEIN_KINASE_TYR"/>
    <property type="match status" value="1"/>
</dbReference>
<dbReference type="PROSITE" id="PS50038">
    <property type="entry name" value="FZ"/>
    <property type="match status" value="1"/>
</dbReference>
<feature type="compositionally biased region" description="Polar residues" evidence="25">
    <location>
        <begin position="965"/>
        <end position="978"/>
    </location>
</feature>
<dbReference type="InterPro" id="IPR020067">
    <property type="entry name" value="Frizzled_dom"/>
</dbReference>
<dbReference type="PROSITE" id="PS50835">
    <property type="entry name" value="IG_LIKE"/>
    <property type="match status" value="1"/>
</dbReference>
<feature type="compositionally biased region" description="Low complexity" evidence="25">
    <location>
        <begin position="917"/>
        <end position="935"/>
    </location>
</feature>
<evidence type="ECO:0000256" key="12">
    <source>
        <dbReference type="ARBA" id="ARBA00022989"/>
    </source>
</evidence>
<evidence type="ECO:0000259" key="31">
    <source>
        <dbReference type="PROSITE" id="PS50835"/>
    </source>
</evidence>
<dbReference type="InterPro" id="IPR000001">
    <property type="entry name" value="Kringle"/>
</dbReference>
<feature type="domain" description="Protein kinase" evidence="28">
    <location>
        <begin position="509"/>
        <end position="782"/>
    </location>
</feature>
<dbReference type="PROSITE" id="PS00107">
    <property type="entry name" value="PROTEIN_KINASE_ATP"/>
    <property type="match status" value="1"/>
</dbReference>
<keyword evidence="8 23" id="KW-0547">Nucleotide-binding</keyword>
<keyword evidence="10 23" id="KW-0067">ATP-binding</keyword>
<evidence type="ECO:0000256" key="2">
    <source>
        <dbReference type="ARBA" id="ARBA00022553"/>
    </source>
</evidence>
<keyword evidence="18" id="KW-0325">Glycoprotein</keyword>
<keyword evidence="13" id="KW-0770">Synapse</keyword>
<gene>
    <name evidence="32" type="ORF">KP79_PYT09264</name>
</gene>
<dbReference type="GO" id="GO:0005886">
    <property type="term" value="C:plasma membrane"/>
    <property type="evidence" value="ECO:0007669"/>
    <property type="project" value="TreeGrafter"/>
</dbReference>
<evidence type="ECO:0000256" key="5">
    <source>
        <dbReference type="ARBA" id="ARBA00022692"/>
    </source>
</evidence>
<dbReference type="CDD" id="cd07459">
    <property type="entry name" value="CRD_TK_ROR_like"/>
    <property type="match status" value="1"/>
</dbReference>
<evidence type="ECO:0000256" key="19">
    <source>
        <dbReference type="ARBA" id="ARBA00023319"/>
    </source>
</evidence>
<feature type="chain" id="PRO_5012284281" description="Tyrosine-protein kinase receptor" evidence="27">
    <location>
        <begin position="28"/>
        <end position="988"/>
    </location>
</feature>
<dbReference type="CDD" id="cd00096">
    <property type="entry name" value="Ig"/>
    <property type="match status" value="1"/>
</dbReference>
<dbReference type="GO" id="GO:0007155">
    <property type="term" value="P:cell adhesion"/>
    <property type="evidence" value="ECO:0007669"/>
    <property type="project" value="UniProtKB-KW"/>
</dbReference>
<dbReference type="PRINTS" id="PR00109">
    <property type="entry name" value="TYRKINASE"/>
</dbReference>
<dbReference type="PANTHER" id="PTHR24416">
    <property type="entry name" value="TYROSINE-PROTEIN KINASE RECEPTOR"/>
    <property type="match status" value="1"/>
</dbReference>
<feature type="domain" description="FZ" evidence="29">
    <location>
        <begin position="213"/>
        <end position="346"/>
    </location>
</feature>
<dbReference type="InterPro" id="IPR003598">
    <property type="entry name" value="Ig_sub2"/>
</dbReference>
<dbReference type="GO" id="GO:0017147">
    <property type="term" value="F:Wnt-protein binding"/>
    <property type="evidence" value="ECO:0007669"/>
    <property type="project" value="TreeGrafter"/>
</dbReference>
<dbReference type="SMART" id="SM00408">
    <property type="entry name" value="IGc2"/>
    <property type="match status" value="1"/>
</dbReference>
<keyword evidence="33" id="KW-1185">Reference proteome</keyword>
<dbReference type="InterPro" id="IPR041775">
    <property type="entry name" value="Ror-like_CRD"/>
</dbReference>
<feature type="region of interest" description="Disordered" evidence="25">
    <location>
        <begin position="154"/>
        <end position="193"/>
    </location>
</feature>
<evidence type="ECO:0000259" key="30">
    <source>
        <dbReference type="PROSITE" id="PS50070"/>
    </source>
</evidence>
<keyword evidence="7" id="KW-0677">Repeat</keyword>
<evidence type="ECO:0000256" key="15">
    <source>
        <dbReference type="ARBA" id="ARBA00023137"/>
    </source>
</evidence>
<keyword evidence="3 22" id="KW-0420">Kringle</keyword>
<sequence>MAIYRWCGGQLLVMLCLIIASPSRVSGQLDPDDLPDPNTSDFDYRSGQFGDALSREVFDNDGTPATLDLDYAMKNISKFKTDSVRIRCEISGNPLPRYKWFKDTVPIGENERRITIRLTPWGSRLKIESLEPYDSGWYTCKAVNKAGQVNTTGFLEVKDGYPPQTGKNKDSGGRGGGKSNPPDISDNTDSFYGKYDPDIYNKYKEEERKSQEEGDGFCQVFRGTTCSRFLQNRTIYVTSEYSQGIKEENFLAAFTTIQASNTMSKECQDYAIPFLCYHTFPLCDNHPTNPKPRQVCRDECEMLKSNICQKEYVIGKHHPRIGDKFLPKCYELAPPGTQEGDGCVRIGVTKTPPKMNCYNGSGENYRGQVNRTRSGRTCQNWLHNPSFKSKDNKELGNHNFCRNPNGTFTGPWCFTDPYYHHSELCDIPKCTSYQTGEPVDKLMFILVPGIIVPLALVLLLAIVCLFQRHRKQKGAGLKNGRQAPQNNSESHPLTAKSGTRIREFPLSSIRFMQELGEGAFGKVYKGDLLGLYAENTVSKVAVKTLKENATPKMKNDFRREVDLMTEMRHPNIVCLLGVCMKQEPMCMLFEFMPHGDLHEFLICRSPNSDVSVADDDCAHKPMLEYPDMLHIATQVAAGMEYLASHHFVHRDLAARNVLVGDNLSVKISDFGLSRDIYSSDYYRVQSKSLLPVRWMPPESILYGKFTTESDVWSFGIVMWEIFSYGLQPYYGFSNQEVIEVVRKRQILPCPEDCPTRIYGLMVECWHETPARRPLFREIHARLKAWKTEIMMQNPHWSLSQSHSAHSSSHQSSQSGPSHQGSTGPSNTTAITGLTGSSGGSDPSQSSHCMSPAPPLGMMPPSYHALPPHYLANQVQMPQHPLMMGPQHGQVMNQKLLAQFNSPPNQLPNGISKLSPPGSVASSKASNSSGSQGSGQPYKPNTMPHPQTAIPQGGSQNNGPAVLPLTDSSNKYGPQNTYIPDTRTEYNEI</sequence>
<dbReference type="CDD" id="cd05048">
    <property type="entry name" value="PTKc_Ror"/>
    <property type="match status" value="1"/>
</dbReference>
<evidence type="ECO:0000256" key="21">
    <source>
        <dbReference type="ARBA" id="ARBA00051243"/>
    </source>
</evidence>
<dbReference type="PROSITE" id="PS00239">
    <property type="entry name" value="RECEPTOR_TYR_KIN_II"/>
    <property type="match status" value="1"/>
</dbReference>
<dbReference type="Pfam" id="PF07714">
    <property type="entry name" value="PK_Tyr_Ser-Thr"/>
    <property type="match status" value="1"/>
</dbReference>
<evidence type="ECO:0000256" key="23">
    <source>
        <dbReference type="PROSITE-ProRule" id="PRU10141"/>
    </source>
</evidence>
<feature type="signal peptide" evidence="27">
    <location>
        <begin position="1"/>
        <end position="27"/>
    </location>
</feature>
<evidence type="ECO:0000256" key="10">
    <source>
        <dbReference type="ARBA" id="ARBA00022840"/>
    </source>
</evidence>
<keyword evidence="19" id="KW-0393">Immunoglobulin domain</keyword>
<dbReference type="Proteomes" id="UP000242188">
    <property type="component" value="Unassembled WGS sequence"/>
</dbReference>
<protein>
    <recommendedName>
        <fullName evidence="24">Tyrosine-protein kinase receptor</fullName>
        <ecNumber evidence="24">2.7.10.1</ecNumber>
    </recommendedName>
</protein>
<evidence type="ECO:0000256" key="17">
    <source>
        <dbReference type="ARBA" id="ARBA00023170"/>
    </source>
</evidence>
<organism evidence="32 33">
    <name type="scientific">Mizuhopecten yessoensis</name>
    <name type="common">Japanese scallop</name>
    <name type="synonym">Patinopecten yessoensis</name>
    <dbReference type="NCBI Taxonomy" id="6573"/>
    <lineage>
        <taxon>Eukaryota</taxon>
        <taxon>Metazoa</taxon>
        <taxon>Spiralia</taxon>
        <taxon>Lophotrochozoa</taxon>
        <taxon>Mollusca</taxon>
        <taxon>Bivalvia</taxon>
        <taxon>Autobranchia</taxon>
        <taxon>Pteriomorphia</taxon>
        <taxon>Pectinida</taxon>
        <taxon>Pectinoidea</taxon>
        <taxon>Pectinidae</taxon>
        <taxon>Mizuhopecten</taxon>
    </lineage>
</organism>
<dbReference type="SUPFAM" id="SSF63501">
    <property type="entry name" value="Frizzled cysteine-rich domain"/>
    <property type="match status" value="1"/>
</dbReference>
<dbReference type="SMART" id="SM00219">
    <property type="entry name" value="TyrKc"/>
    <property type="match status" value="1"/>
</dbReference>
<dbReference type="InterPro" id="IPR002011">
    <property type="entry name" value="Tyr_kinase_rcpt_2_CS"/>
</dbReference>
<dbReference type="InterPro" id="IPR007110">
    <property type="entry name" value="Ig-like_dom"/>
</dbReference>
<dbReference type="Gene3D" id="1.10.2000.10">
    <property type="entry name" value="Frizzled cysteine-rich domain"/>
    <property type="match status" value="1"/>
</dbReference>
<keyword evidence="16" id="KW-1015">Disulfide bond</keyword>
<dbReference type="EMBL" id="NEDP02005584">
    <property type="protein sequence ID" value="OWF37682.1"/>
    <property type="molecule type" value="Genomic_DNA"/>
</dbReference>
<comment type="caution">
    <text evidence="22">Lacks conserved residue(s) required for the propagation of feature annotation.</text>
</comment>
<dbReference type="AlphaFoldDB" id="A0A210PMG4"/>
<dbReference type="InterPro" id="IPR011009">
    <property type="entry name" value="Kinase-like_dom_sf"/>
</dbReference>
<evidence type="ECO:0000259" key="29">
    <source>
        <dbReference type="PROSITE" id="PS50038"/>
    </source>
</evidence>
<keyword evidence="17 24" id="KW-0675">Receptor</keyword>
<reference evidence="32 33" key="1">
    <citation type="journal article" date="2017" name="Nat. Ecol. Evol.">
        <title>Scallop genome provides insights into evolution of bilaterian karyotype and development.</title>
        <authorList>
            <person name="Wang S."/>
            <person name="Zhang J."/>
            <person name="Jiao W."/>
            <person name="Li J."/>
            <person name="Xun X."/>
            <person name="Sun Y."/>
            <person name="Guo X."/>
            <person name="Huan P."/>
            <person name="Dong B."/>
            <person name="Zhang L."/>
            <person name="Hu X."/>
            <person name="Sun X."/>
            <person name="Wang J."/>
            <person name="Zhao C."/>
            <person name="Wang Y."/>
            <person name="Wang D."/>
            <person name="Huang X."/>
            <person name="Wang R."/>
            <person name="Lv J."/>
            <person name="Li Y."/>
            <person name="Zhang Z."/>
            <person name="Liu B."/>
            <person name="Lu W."/>
            <person name="Hui Y."/>
            <person name="Liang J."/>
            <person name="Zhou Z."/>
            <person name="Hou R."/>
            <person name="Li X."/>
            <person name="Liu Y."/>
            <person name="Li H."/>
            <person name="Ning X."/>
            <person name="Lin Y."/>
            <person name="Zhao L."/>
            <person name="Xing Q."/>
            <person name="Dou J."/>
            <person name="Li Y."/>
            <person name="Mao J."/>
            <person name="Guo H."/>
            <person name="Dou H."/>
            <person name="Li T."/>
            <person name="Mu C."/>
            <person name="Jiang W."/>
            <person name="Fu Q."/>
            <person name="Fu X."/>
            <person name="Miao Y."/>
            <person name="Liu J."/>
            <person name="Yu Q."/>
            <person name="Li R."/>
            <person name="Liao H."/>
            <person name="Li X."/>
            <person name="Kong Y."/>
            <person name="Jiang Z."/>
            <person name="Chourrout D."/>
            <person name="Li R."/>
            <person name="Bao Z."/>
        </authorList>
    </citation>
    <scope>NUCLEOTIDE SEQUENCE [LARGE SCALE GENOMIC DNA]</scope>
    <source>
        <strain evidence="32 33">PY_sf001</strain>
    </source>
</reference>
<dbReference type="InterPro" id="IPR013806">
    <property type="entry name" value="Kringle-like"/>
</dbReference>
<evidence type="ECO:0000256" key="18">
    <source>
        <dbReference type="ARBA" id="ARBA00023180"/>
    </source>
</evidence>
<comment type="subcellular location">
    <subcellularLocation>
        <location evidence="1">Membrane</location>
        <topology evidence="1">Single-pass type I membrane protein</topology>
    </subcellularLocation>
    <subcellularLocation>
        <location evidence="20">Synapse</location>
    </subcellularLocation>
</comment>
<evidence type="ECO:0000256" key="11">
    <source>
        <dbReference type="ARBA" id="ARBA00022889"/>
    </source>
</evidence>
<keyword evidence="2 24" id="KW-0597">Phosphoprotein</keyword>
<dbReference type="InterPro" id="IPR050122">
    <property type="entry name" value="RTK"/>
</dbReference>
<dbReference type="PANTHER" id="PTHR24416:SF611">
    <property type="entry name" value="TYROSINE-PROTEIN KINASE TRANSMEMBRANE RECEPTOR ROR"/>
    <property type="match status" value="1"/>
</dbReference>
<dbReference type="EC" id="2.7.10.1" evidence="24"/>
<dbReference type="CDD" id="cd00108">
    <property type="entry name" value="KR"/>
    <property type="match status" value="1"/>
</dbReference>
<comment type="caution">
    <text evidence="32">The sequence shown here is derived from an EMBL/GenBank/DDBJ whole genome shotgun (WGS) entry which is preliminary data.</text>
</comment>
<dbReference type="Pfam" id="PF07679">
    <property type="entry name" value="I-set"/>
    <property type="match status" value="1"/>
</dbReference>
<dbReference type="InterPro" id="IPR013098">
    <property type="entry name" value="Ig_I-set"/>
</dbReference>
<name>A0A210PMG4_MIZYE</name>
<evidence type="ECO:0000256" key="13">
    <source>
        <dbReference type="ARBA" id="ARBA00023018"/>
    </source>
</evidence>
<dbReference type="Gene3D" id="2.40.20.10">
    <property type="entry name" value="Plasminogen Kringle 4"/>
    <property type="match status" value="1"/>
</dbReference>
<feature type="domain" description="Kringle" evidence="30">
    <location>
        <begin position="356"/>
        <end position="430"/>
    </location>
</feature>
<evidence type="ECO:0000256" key="24">
    <source>
        <dbReference type="RuleBase" id="RU000312"/>
    </source>
</evidence>
<comment type="catalytic activity">
    <reaction evidence="21 24">
        <text>L-tyrosyl-[protein] + ATP = O-phospho-L-tyrosyl-[protein] + ADP + H(+)</text>
        <dbReference type="Rhea" id="RHEA:10596"/>
        <dbReference type="Rhea" id="RHEA-COMP:10136"/>
        <dbReference type="Rhea" id="RHEA-COMP:20101"/>
        <dbReference type="ChEBI" id="CHEBI:15378"/>
        <dbReference type="ChEBI" id="CHEBI:30616"/>
        <dbReference type="ChEBI" id="CHEBI:46858"/>
        <dbReference type="ChEBI" id="CHEBI:61978"/>
        <dbReference type="ChEBI" id="CHEBI:456216"/>
        <dbReference type="EC" id="2.7.10.1"/>
    </reaction>
</comment>
<keyword evidence="14 26" id="KW-0472">Membrane</keyword>
<dbReference type="FunFam" id="1.10.510.10:FF:000116">
    <property type="entry name" value="inactive tyrosine-protein kinase transmembrane receptor ROR1"/>
    <property type="match status" value="1"/>
</dbReference>
<dbReference type="GO" id="GO:0005524">
    <property type="term" value="F:ATP binding"/>
    <property type="evidence" value="ECO:0007669"/>
    <property type="project" value="UniProtKB-UniRule"/>
</dbReference>
<keyword evidence="11" id="KW-0130">Cell adhesion</keyword>
<evidence type="ECO:0000313" key="33">
    <source>
        <dbReference type="Proteomes" id="UP000242188"/>
    </source>
</evidence>
<proteinExistence type="inferred from homology"/>
<evidence type="ECO:0000256" key="8">
    <source>
        <dbReference type="ARBA" id="ARBA00022741"/>
    </source>
</evidence>
<feature type="compositionally biased region" description="Polar residues" evidence="25">
    <location>
        <begin position="899"/>
        <end position="908"/>
    </location>
</feature>
<dbReference type="Gene3D" id="2.60.40.10">
    <property type="entry name" value="Immunoglobulins"/>
    <property type="match status" value="1"/>
</dbReference>
<evidence type="ECO:0000313" key="32">
    <source>
        <dbReference type="EMBL" id="OWF37682.1"/>
    </source>
</evidence>
<dbReference type="InterPro" id="IPR018056">
    <property type="entry name" value="Kringle_CS"/>
</dbReference>
<evidence type="ECO:0000256" key="1">
    <source>
        <dbReference type="ARBA" id="ARBA00004479"/>
    </source>
</evidence>
<dbReference type="SMART" id="SM00409">
    <property type="entry name" value="IG"/>
    <property type="match status" value="1"/>
</dbReference>
<keyword evidence="4" id="KW-0808">Transferase</keyword>
<feature type="region of interest" description="Disordered" evidence="25">
    <location>
        <begin position="899"/>
        <end position="988"/>
    </location>
</feature>
<dbReference type="InterPro" id="IPR036790">
    <property type="entry name" value="Frizzled_dom_sf"/>
</dbReference>
<dbReference type="InterPro" id="IPR036179">
    <property type="entry name" value="Ig-like_dom_sf"/>
</dbReference>
<accession>A0A210PMG4</accession>
<dbReference type="PROSITE" id="PS00021">
    <property type="entry name" value="KRINGLE_1"/>
    <property type="match status" value="1"/>
</dbReference>
<feature type="region of interest" description="Disordered" evidence="25">
    <location>
        <begin position="475"/>
        <end position="495"/>
    </location>
</feature>
<dbReference type="SUPFAM" id="SSF57440">
    <property type="entry name" value="Kringle-like"/>
    <property type="match status" value="1"/>
</dbReference>
<dbReference type="PROSITE" id="PS50011">
    <property type="entry name" value="PROTEIN_KINASE_DOM"/>
    <property type="match status" value="1"/>
</dbReference>
<dbReference type="GO" id="GO:0043235">
    <property type="term" value="C:receptor complex"/>
    <property type="evidence" value="ECO:0007669"/>
    <property type="project" value="TreeGrafter"/>
</dbReference>
<dbReference type="GO" id="GO:0045202">
    <property type="term" value="C:synapse"/>
    <property type="evidence" value="ECO:0007669"/>
    <property type="project" value="UniProtKB-SubCell"/>
</dbReference>
<dbReference type="Pfam" id="PF00051">
    <property type="entry name" value="Kringle"/>
    <property type="match status" value="1"/>
</dbReference>
<evidence type="ECO:0000256" key="7">
    <source>
        <dbReference type="ARBA" id="ARBA00022737"/>
    </source>
</evidence>
<evidence type="ECO:0000256" key="22">
    <source>
        <dbReference type="PROSITE-ProRule" id="PRU00121"/>
    </source>
</evidence>
<dbReference type="PROSITE" id="PS50070">
    <property type="entry name" value="KRINGLE_2"/>
    <property type="match status" value="1"/>
</dbReference>
<comment type="similarity">
    <text evidence="24">Belongs to the protein kinase superfamily. Tyr protein kinase family. Insulin receptor subfamily.</text>
</comment>